<sequence>MHHRLVSTLFAVAFSSSIIAQEASSTVVWGMSFQSGYSTGDVSITDFDNVYVINFEGSIGRPCEAVLSEQADGSFAPIITNENVQGCDRLTRVVFRAQDGDTLPIEITRRDKTQVYPLGIRNRVQSAGTIPDGIDIQGASLGMSMREAKTLFTGLEEMTENVAIVGRNPRSISYSYQQSDGSNIYMALSESVTSDEGGTINQAEMAEMPVAALARFWNPSAEARPNLDTMRGALFDKFGNPSIQVEEERYSIYEWQYDLDARLLTNANALACSTSDRRASRVSYSSEVSTGFANRTRQPYTLMLTGASSCGVAIRIRLDLVEGYTVARMEQTLWRHDSLLRDQLLAASNEAAQIIATTEDSSEQETNAPDL</sequence>
<organism evidence="2 3">
    <name type="scientific">Yoonia maricola</name>
    <dbReference type="NCBI Taxonomy" id="420999"/>
    <lineage>
        <taxon>Bacteria</taxon>
        <taxon>Pseudomonadati</taxon>
        <taxon>Pseudomonadota</taxon>
        <taxon>Alphaproteobacteria</taxon>
        <taxon>Rhodobacterales</taxon>
        <taxon>Paracoccaceae</taxon>
        <taxon>Yoonia</taxon>
    </lineage>
</organism>
<evidence type="ECO:0000313" key="3">
    <source>
        <dbReference type="Proteomes" id="UP000228531"/>
    </source>
</evidence>
<name>A0A2M8WQ81_9RHOB</name>
<evidence type="ECO:0000256" key="1">
    <source>
        <dbReference type="SAM" id="SignalP"/>
    </source>
</evidence>
<dbReference type="EMBL" id="PGTY01000001">
    <property type="protein sequence ID" value="PJI93092.1"/>
    <property type="molecule type" value="Genomic_DNA"/>
</dbReference>
<dbReference type="Proteomes" id="UP000228531">
    <property type="component" value="Unassembled WGS sequence"/>
</dbReference>
<dbReference type="RefSeq" id="WP_133122535.1">
    <property type="nucleotide sequence ID" value="NZ_PGTY01000001.1"/>
</dbReference>
<proteinExistence type="predicted"/>
<keyword evidence="1" id="KW-0732">Signal</keyword>
<gene>
    <name evidence="2" type="ORF">BC777_1960</name>
</gene>
<accession>A0A2M8WQ81</accession>
<dbReference type="AlphaFoldDB" id="A0A2M8WQ81"/>
<feature type="signal peptide" evidence="1">
    <location>
        <begin position="1"/>
        <end position="20"/>
    </location>
</feature>
<reference evidence="2 3" key="1">
    <citation type="submission" date="2017-11" db="EMBL/GenBank/DDBJ databases">
        <title>Genomic Encyclopedia of Archaeal and Bacterial Type Strains, Phase II (KMG-II): From Individual Species to Whole Genera.</title>
        <authorList>
            <person name="Goeker M."/>
        </authorList>
    </citation>
    <scope>NUCLEOTIDE SEQUENCE [LARGE SCALE GENOMIC DNA]</scope>
    <source>
        <strain evidence="2 3">DSM 29128</strain>
    </source>
</reference>
<keyword evidence="3" id="KW-1185">Reference proteome</keyword>
<evidence type="ECO:0000313" key="2">
    <source>
        <dbReference type="EMBL" id="PJI93092.1"/>
    </source>
</evidence>
<feature type="chain" id="PRO_5014961253" evidence="1">
    <location>
        <begin position="21"/>
        <end position="371"/>
    </location>
</feature>
<protein>
    <submittedName>
        <fullName evidence="2">Uncharacterized protein</fullName>
    </submittedName>
</protein>
<comment type="caution">
    <text evidence="2">The sequence shown here is derived from an EMBL/GenBank/DDBJ whole genome shotgun (WGS) entry which is preliminary data.</text>
</comment>